<dbReference type="CDD" id="cd00130">
    <property type="entry name" value="PAS"/>
    <property type="match status" value="5"/>
</dbReference>
<evidence type="ECO:0000259" key="4">
    <source>
        <dbReference type="PROSITE" id="PS50887"/>
    </source>
</evidence>
<dbReference type="SUPFAM" id="SSF55073">
    <property type="entry name" value="Nucleotide cyclase"/>
    <property type="match status" value="1"/>
</dbReference>
<evidence type="ECO:0000313" key="6">
    <source>
        <dbReference type="Proteomes" id="UP000520011"/>
    </source>
</evidence>
<dbReference type="PANTHER" id="PTHR44757">
    <property type="entry name" value="DIGUANYLATE CYCLASE DGCP"/>
    <property type="match status" value="1"/>
</dbReference>
<protein>
    <submittedName>
        <fullName evidence="5">Diguanylate cyclase (GGDEF)-like protein/PAS domain S-box-containing protein</fullName>
    </submittedName>
</protein>
<feature type="domain" description="GGDEF" evidence="4">
    <location>
        <begin position="659"/>
        <end position="791"/>
    </location>
</feature>
<dbReference type="InterPro" id="IPR000700">
    <property type="entry name" value="PAS-assoc_C"/>
</dbReference>
<dbReference type="InterPro" id="IPR052155">
    <property type="entry name" value="Biofilm_reg_signaling"/>
</dbReference>
<dbReference type="Proteomes" id="UP000520011">
    <property type="component" value="Unassembled WGS sequence"/>
</dbReference>
<reference evidence="5 6" key="1">
    <citation type="submission" date="2020-08" db="EMBL/GenBank/DDBJ databases">
        <title>Genomic Encyclopedia of Type Strains, Phase IV (KMG-IV): sequencing the most valuable type-strain genomes for metagenomic binning, comparative biology and taxonomic classification.</title>
        <authorList>
            <person name="Goeker M."/>
        </authorList>
    </citation>
    <scope>NUCLEOTIDE SEQUENCE [LARGE SCALE GENOMIC DNA]</scope>
    <source>
        <strain evidence="5 6">DSM 16325</strain>
    </source>
</reference>
<dbReference type="Pfam" id="PF13426">
    <property type="entry name" value="PAS_9"/>
    <property type="match status" value="1"/>
</dbReference>
<feature type="domain" description="PAS" evidence="2">
    <location>
        <begin position="9"/>
        <end position="63"/>
    </location>
</feature>
<feature type="domain" description="PAC" evidence="3">
    <location>
        <begin position="575"/>
        <end position="627"/>
    </location>
</feature>
<dbReference type="InterPro" id="IPR013767">
    <property type="entry name" value="PAS_fold"/>
</dbReference>
<dbReference type="PROSITE" id="PS50112">
    <property type="entry name" value="PAS"/>
    <property type="match status" value="4"/>
</dbReference>
<dbReference type="AlphaFoldDB" id="A0A7W8MW54"/>
<feature type="domain" description="PAC" evidence="3">
    <location>
        <begin position="329"/>
        <end position="380"/>
    </location>
</feature>
<dbReference type="InterPro" id="IPR000160">
    <property type="entry name" value="GGDEF_dom"/>
</dbReference>
<feature type="domain" description="PAS" evidence="2">
    <location>
        <begin position="132"/>
        <end position="177"/>
    </location>
</feature>
<dbReference type="Pfam" id="PF00990">
    <property type="entry name" value="GGDEF"/>
    <property type="match status" value="1"/>
</dbReference>
<dbReference type="CDD" id="cd01949">
    <property type="entry name" value="GGDEF"/>
    <property type="match status" value="1"/>
</dbReference>
<dbReference type="RefSeq" id="WP_183255345.1">
    <property type="nucleotide sequence ID" value="NZ_JACHEP010000018.1"/>
</dbReference>
<feature type="domain" description="PAS" evidence="2">
    <location>
        <begin position="502"/>
        <end position="572"/>
    </location>
</feature>
<dbReference type="SMART" id="SM00091">
    <property type="entry name" value="PAS"/>
    <property type="match status" value="5"/>
</dbReference>
<comment type="caution">
    <text evidence="5">The sequence shown here is derived from an EMBL/GenBank/DDBJ whole genome shotgun (WGS) entry which is preliminary data.</text>
</comment>
<dbReference type="Gene3D" id="3.30.70.270">
    <property type="match status" value="1"/>
</dbReference>
<feature type="domain" description="PAC" evidence="3">
    <location>
        <begin position="451"/>
        <end position="501"/>
    </location>
</feature>
<feature type="domain" description="PAS" evidence="2">
    <location>
        <begin position="257"/>
        <end position="327"/>
    </location>
</feature>
<dbReference type="NCBIfam" id="TIGR00254">
    <property type="entry name" value="GGDEF"/>
    <property type="match status" value="1"/>
</dbReference>
<dbReference type="GO" id="GO:0006355">
    <property type="term" value="P:regulation of DNA-templated transcription"/>
    <property type="evidence" value="ECO:0007669"/>
    <property type="project" value="InterPro"/>
</dbReference>
<name>A0A7W8MW54_9BACL</name>
<dbReference type="EMBL" id="JACHEP010000018">
    <property type="protein sequence ID" value="MBB5325618.1"/>
    <property type="molecule type" value="Genomic_DNA"/>
</dbReference>
<evidence type="ECO:0000259" key="3">
    <source>
        <dbReference type="PROSITE" id="PS50113"/>
    </source>
</evidence>
<keyword evidence="1" id="KW-0175">Coiled coil</keyword>
<dbReference type="InterPro" id="IPR013655">
    <property type="entry name" value="PAS_fold_3"/>
</dbReference>
<dbReference type="PANTHER" id="PTHR44757:SF2">
    <property type="entry name" value="BIOFILM ARCHITECTURE MAINTENANCE PROTEIN MBAA"/>
    <property type="match status" value="1"/>
</dbReference>
<dbReference type="FunFam" id="3.30.70.270:FF:000001">
    <property type="entry name" value="Diguanylate cyclase domain protein"/>
    <property type="match status" value="1"/>
</dbReference>
<gene>
    <name evidence="5" type="ORF">HNQ34_002719</name>
</gene>
<dbReference type="PROSITE" id="PS50887">
    <property type="entry name" value="GGDEF"/>
    <property type="match status" value="1"/>
</dbReference>
<dbReference type="SUPFAM" id="SSF55785">
    <property type="entry name" value="PYP-like sensor domain (PAS domain)"/>
    <property type="match status" value="5"/>
</dbReference>
<evidence type="ECO:0000313" key="5">
    <source>
        <dbReference type="EMBL" id="MBB5325618.1"/>
    </source>
</evidence>
<dbReference type="Gene3D" id="3.30.450.20">
    <property type="entry name" value="PAS domain"/>
    <property type="match status" value="5"/>
</dbReference>
<dbReference type="InterPro" id="IPR001610">
    <property type="entry name" value="PAC"/>
</dbReference>
<dbReference type="PROSITE" id="PS50113">
    <property type="entry name" value="PAC"/>
    <property type="match status" value="4"/>
</dbReference>
<dbReference type="Pfam" id="PF00989">
    <property type="entry name" value="PAS"/>
    <property type="match status" value="2"/>
</dbReference>
<dbReference type="InterPro" id="IPR035965">
    <property type="entry name" value="PAS-like_dom_sf"/>
</dbReference>
<feature type="coiled-coil region" evidence="1">
    <location>
        <begin position="640"/>
        <end position="667"/>
    </location>
</feature>
<dbReference type="InterPro" id="IPR000014">
    <property type="entry name" value="PAS"/>
</dbReference>
<evidence type="ECO:0000259" key="2">
    <source>
        <dbReference type="PROSITE" id="PS50112"/>
    </source>
</evidence>
<dbReference type="NCBIfam" id="TIGR00229">
    <property type="entry name" value="sensory_box"/>
    <property type="match status" value="5"/>
</dbReference>
<feature type="domain" description="PAC" evidence="3">
    <location>
        <begin position="204"/>
        <end position="256"/>
    </location>
</feature>
<dbReference type="InterPro" id="IPR029787">
    <property type="entry name" value="Nucleotide_cyclase"/>
</dbReference>
<organism evidence="5 6">
    <name type="scientific">Anoxybacteroides tepidamans</name>
    <dbReference type="NCBI Taxonomy" id="265948"/>
    <lineage>
        <taxon>Bacteria</taxon>
        <taxon>Bacillati</taxon>
        <taxon>Bacillota</taxon>
        <taxon>Bacilli</taxon>
        <taxon>Bacillales</taxon>
        <taxon>Anoxybacillaceae</taxon>
        <taxon>Anoxybacteroides</taxon>
    </lineage>
</organism>
<dbReference type="SMART" id="SM00267">
    <property type="entry name" value="GGDEF"/>
    <property type="match status" value="1"/>
</dbReference>
<dbReference type="SMART" id="SM00086">
    <property type="entry name" value="PAC"/>
    <property type="match status" value="5"/>
</dbReference>
<dbReference type="InterPro" id="IPR043128">
    <property type="entry name" value="Rev_trsase/Diguanyl_cyclase"/>
</dbReference>
<proteinExistence type="predicted"/>
<keyword evidence="6" id="KW-1185">Reference proteome</keyword>
<evidence type="ECO:0000256" key="1">
    <source>
        <dbReference type="SAM" id="Coils"/>
    </source>
</evidence>
<dbReference type="Pfam" id="PF08447">
    <property type="entry name" value="PAS_3"/>
    <property type="match status" value="2"/>
</dbReference>
<accession>A0A7W8MW54</accession>
<sequence>MNLLSRESFFEIYRSIIEYNPDAIFILSIDGKVIEVNQAVTIMFGYLKEEVQGCSYKKMMFPELEKINRYFDEVLQGISSEFETDAFHKSGSILHIRVKFIPLIIGVEVVGVCCVIKDVTELQKMKAFLSEMEQRVKALFNSTGDAIDILDLEGNVLDVNPAFEEMYGWKREEVIGKLLPIIPEYQLAEAQSLVEKAKLGENITGFESICIKKDGTPIDVSLTLSPIRDSKGNIIAISGITRDISGQKRLERSLKESEERYKSLFEYNINMIYSIDLNECFIDGNPSFEQVTGYSVDELRGTSLVPLIVPEYLEVMKESFKKAVQGETQRYECFIYNKEGRMIPLMVTNVPIIVNNEIVGVYCIALDLSDVRKAEKALEESEERYRKVVELSPMGIVVQQKGKILYANRAALKSMKEENLIGQSIFSYIHPNYHELVKQRVAEAEIGEEFLFTEMQFIQRDGTIIDVEVGGVLMIYNGSPATLIMFRDITKEKRFERELKESEERYRLIAENMTDLVGILDLNGVVRYASPSHEFVLGYPPEFYEGKLAFDLVHPDDISHVQKQFMNIVRAKETQIVEFRYKHVKGNYVWVEAKGTPVLDEIGNVIHFQVVAREITERKLFEEKLRYMAYHDTLTGIPNRSFFRERLKQALKEAERYKRKLAVMYMDMDKFKYINDTFGHDVGDELLKQFSQRVQGFLRENDTLARQGGDEFTILLSEIKEEEAIQIAERILTSLQNPWYIGEHVFHTTASIGIAFYPTDGTTPSELMKHADVALYEAKRNGKNNVKTYSS</sequence>